<protein>
    <submittedName>
        <fullName evidence="7">AfsR/SARP family transcriptional regulator</fullName>
    </submittedName>
</protein>
<dbReference type="SMART" id="SM01043">
    <property type="entry name" value="BTAD"/>
    <property type="match status" value="1"/>
</dbReference>
<dbReference type="PANTHER" id="PTHR35807">
    <property type="entry name" value="TRANSCRIPTIONAL REGULATOR REDD-RELATED"/>
    <property type="match status" value="1"/>
</dbReference>
<dbReference type="GO" id="GO:0003677">
    <property type="term" value="F:DNA binding"/>
    <property type="evidence" value="ECO:0007669"/>
    <property type="project" value="UniProtKB-UniRule"/>
</dbReference>
<evidence type="ECO:0000256" key="1">
    <source>
        <dbReference type="ARBA" id="ARBA00005820"/>
    </source>
</evidence>
<evidence type="ECO:0000313" key="7">
    <source>
        <dbReference type="EMBL" id="UWZ58434.1"/>
    </source>
</evidence>
<dbReference type="Gene3D" id="1.25.40.10">
    <property type="entry name" value="Tetratricopeptide repeat domain"/>
    <property type="match status" value="1"/>
</dbReference>
<dbReference type="AlphaFoldDB" id="A0A9Q9MIZ0"/>
<sequence length="270" mass="30048">MRYEILGPLCIIDRGRRTSVGSRKVQTLLSTLLARADQLVTREQLITEIWGEHPPRRASAGLHVYVSQLRKALADGDTDGTPAGPSGGPVVTRASGYVLDVSDSEIDAQQFTRLAEEGRQQLREHRPEAARATLRAALDLWRGPILDNLSPGPILDGYLTSLVETRLECQELLVESMLQLGRHRELIAPLQGLTAAHPLREAFYRQLMLALYRSERAGDALQVFQVARRVLRDELGLEPCWALQDLQRGILAADRVLDRVLDRVVLEVAA</sequence>
<dbReference type="SUPFAM" id="SSF48452">
    <property type="entry name" value="TPR-like"/>
    <property type="match status" value="1"/>
</dbReference>
<keyword evidence="3 5" id="KW-0238">DNA-binding</keyword>
<name>A0A9Q9MIZ0_9ACTN</name>
<dbReference type="GO" id="GO:0000160">
    <property type="term" value="P:phosphorelay signal transduction system"/>
    <property type="evidence" value="ECO:0007669"/>
    <property type="project" value="InterPro"/>
</dbReference>
<dbReference type="Pfam" id="PF03704">
    <property type="entry name" value="BTAD"/>
    <property type="match status" value="1"/>
</dbReference>
<dbReference type="SUPFAM" id="SSF46894">
    <property type="entry name" value="C-terminal effector domain of the bipartite response regulators"/>
    <property type="match status" value="1"/>
</dbReference>
<dbReference type="KEGG" id="daur:Daura_21000"/>
<dbReference type="InterPro" id="IPR036388">
    <property type="entry name" value="WH-like_DNA-bd_sf"/>
</dbReference>
<keyword evidence="2" id="KW-0805">Transcription regulation</keyword>
<feature type="domain" description="OmpR/PhoB-type" evidence="6">
    <location>
        <begin position="1"/>
        <end position="101"/>
    </location>
</feature>
<dbReference type="CDD" id="cd15831">
    <property type="entry name" value="BTAD"/>
    <property type="match status" value="1"/>
</dbReference>
<dbReference type="Gene3D" id="1.10.10.10">
    <property type="entry name" value="Winged helix-like DNA-binding domain superfamily/Winged helix DNA-binding domain"/>
    <property type="match status" value="1"/>
</dbReference>
<gene>
    <name evidence="7" type="ORF">Daura_21000</name>
</gene>
<dbReference type="InterPro" id="IPR016032">
    <property type="entry name" value="Sig_transdc_resp-reg_C-effctor"/>
</dbReference>
<keyword evidence="4" id="KW-0804">Transcription</keyword>
<dbReference type="Proteomes" id="UP001058003">
    <property type="component" value="Chromosome"/>
</dbReference>
<dbReference type="RefSeq" id="WP_033366404.1">
    <property type="nucleotide sequence ID" value="NZ_CP073767.1"/>
</dbReference>
<evidence type="ECO:0000256" key="5">
    <source>
        <dbReference type="PROSITE-ProRule" id="PRU01091"/>
    </source>
</evidence>
<evidence type="ECO:0000256" key="3">
    <source>
        <dbReference type="ARBA" id="ARBA00023125"/>
    </source>
</evidence>
<evidence type="ECO:0000256" key="2">
    <source>
        <dbReference type="ARBA" id="ARBA00023015"/>
    </source>
</evidence>
<dbReference type="InterPro" id="IPR011990">
    <property type="entry name" value="TPR-like_helical_dom_sf"/>
</dbReference>
<dbReference type="InterPro" id="IPR005158">
    <property type="entry name" value="BTAD"/>
</dbReference>
<keyword evidence="8" id="KW-1185">Reference proteome</keyword>
<evidence type="ECO:0000259" key="6">
    <source>
        <dbReference type="PROSITE" id="PS51755"/>
    </source>
</evidence>
<evidence type="ECO:0000313" key="8">
    <source>
        <dbReference type="Proteomes" id="UP001058003"/>
    </source>
</evidence>
<dbReference type="PROSITE" id="PS51755">
    <property type="entry name" value="OMPR_PHOB"/>
    <property type="match status" value="1"/>
</dbReference>
<dbReference type="OrthoDB" id="3208838at2"/>
<dbReference type="SMART" id="SM00862">
    <property type="entry name" value="Trans_reg_C"/>
    <property type="match status" value="1"/>
</dbReference>
<comment type="similarity">
    <text evidence="1">Belongs to the AfsR/DnrI/RedD regulatory family.</text>
</comment>
<dbReference type="InterPro" id="IPR001867">
    <property type="entry name" value="OmpR/PhoB-type_DNA-bd"/>
</dbReference>
<organism evidence="7 8">
    <name type="scientific">Dactylosporangium aurantiacum</name>
    <dbReference type="NCBI Taxonomy" id="35754"/>
    <lineage>
        <taxon>Bacteria</taxon>
        <taxon>Bacillati</taxon>
        <taxon>Actinomycetota</taxon>
        <taxon>Actinomycetes</taxon>
        <taxon>Micromonosporales</taxon>
        <taxon>Micromonosporaceae</taxon>
        <taxon>Dactylosporangium</taxon>
    </lineage>
</organism>
<dbReference type="Pfam" id="PF00486">
    <property type="entry name" value="Trans_reg_C"/>
    <property type="match status" value="1"/>
</dbReference>
<feature type="DNA-binding region" description="OmpR/PhoB-type" evidence="5">
    <location>
        <begin position="1"/>
        <end position="101"/>
    </location>
</feature>
<reference evidence="7" key="1">
    <citation type="submission" date="2021-04" db="EMBL/GenBank/DDBJ databases">
        <title>Dactylosporangium aurantiacum NRRL B-8018 full assembly.</title>
        <authorList>
            <person name="Hartkoorn R.C."/>
            <person name="Beaudoing E."/>
            <person name="Hot D."/>
        </authorList>
    </citation>
    <scope>NUCLEOTIDE SEQUENCE</scope>
    <source>
        <strain evidence="7">NRRL B-8018</strain>
    </source>
</reference>
<dbReference type="PANTHER" id="PTHR35807:SF1">
    <property type="entry name" value="TRANSCRIPTIONAL REGULATOR REDD"/>
    <property type="match status" value="1"/>
</dbReference>
<dbReference type="InterPro" id="IPR051677">
    <property type="entry name" value="AfsR-DnrI-RedD_regulator"/>
</dbReference>
<dbReference type="EMBL" id="CP073767">
    <property type="protein sequence ID" value="UWZ58434.1"/>
    <property type="molecule type" value="Genomic_DNA"/>
</dbReference>
<dbReference type="GO" id="GO:0006355">
    <property type="term" value="P:regulation of DNA-templated transcription"/>
    <property type="evidence" value="ECO:0007669"/>
    <property type="project" value="InterPro"/>
</dbReference>
<proteinExistence type="inferred from homology"/>
<accession>A0A9Q9MIZ0</accession>
<evidence type="ECO:0000256" key="4">
    <source>
        <dbReference type="ARBA" id="ARBA00023163"/>
    </source>
</evidence>